<dbReference type="Gene3D" id="1.20.1280.50">
    <property type="match status" value="1"/>
</dbReference>
<dbReference type="InterPro" id="IPR001810">
    <property type="entry name" value="F-box_dom"/>
</dbReference>
<dbReference type="InterPro" id="IPR017451">
    <property type="entry name" value="F-box-assoc_interact_dom"/>
</dbReference>
<evidence type="ECO:0000256" key="1">
    <source>
        <dbReference type="SAM" id="MobiDB-lite"/>
    </source>
</evidence>
<gene>
    <name evidence="3" type="ORF">RJ639_015961</name>
</gene>
<dbReference type="NCBIfam" id="TIGR01640">
    <property type="entry name" value="F_box_assoc_1"/>
    <property type="match status" value="1"/>
</dbReference>
<evidence type="ECO:0000313" key="3">
    <source>
        <dbReference type="EMBL" id="KAK3006451.1"/>
    </source>
</evidence>
<accession>A0AA89AN16</accession>
<evidence type="ECO:0000313" key="4">
    <source>
        <dbReference type="Proteomes" id="UP001188597"/>
    </source>
</evidence>
<dbReference type="Pfam" id="PF00646">
    <property type="entry name" value="F-box"/>
    <property type="match status" value="1"/>
</dbReference>
<dbReference type="AlphaFoldDB" id="A0AA89AN16"/>
<dbReference type="CDD" id="cd22157">
    <property type="entry name" value="F-box_AtFBW1-like"/>
    <property type="match status" value="1"/>
</dbReference>
<sequence>MERSLQLCRYPKAVGVIEDLWIEDYRYKLREERSVAARKKEQEDKEDDQPITLQGLPGDLVVSEIVSRLPVRLLSRFRCVCKAWRSLLSNPSFQKKMPNLRHKVLIQSAGDRFYSIDYEASDWNVVPLDFPNHEIGQPYYNPSVSSVGSCNGWVCVDIHRRASESTILVWNPLTGHYKSIPDSGRDPSHRRDIGFGYDSCADDYFVVRMYTKRTISVDVYMLKRNSWEKIEVVPGLIEANEFVVRDLAVNGSVVYILVNGMERLASFDLKDGKFRDVPFPDDLSGAEGQLGLDVFEGCLAAVEWSREKPQGQVWQLKQESSNTTLMKQVWVKHSELTLASTFDVPFRFARYGKVVGLSRSGRRYDLVICDGNKKKTARIIGLVSTVKDMWTYVENPFSLQSLLKEDVASDKYLGEKKHVYTFVGVRVHSLSVEEAENEYSGYSRVLDNVVSTMGGPLLKQVNSNGEPRREFDSLSLRLYSSRNGANGLLTKSLPGYNGSTSGNRSAPNLQTRRTKTMAQNSFGQRNETATHRNSDSPSSTTRITAMKKEIEVFKTSYGSKGKGEYSQKVAHKGIHAVSRDQLLR</sequence>
<keyword evidence="4" id="KW-1185">Reference proteome</keyword>
<organism evidence="3 4">
    <name type="scientific">Escallonia herrerae</name>
    <dbReference type="NCBI Taxonomy" id="1293975"/>
    <lineage>
        <taxon>Eukaryota</taxon>
        <taxon>Viridiplantae</taxon>
        <taxon>Streptophyta</taxon>
        <taxon>Embryophyta</taxon>
        <taxon>Tracheophyta</taxon>
        <taxon>Spermatophyta</taxon>
        <taxon>Magnoliopsida</taxon>
        <taxon>eudicotyledons</taxon>
        <taxon>Gunneridae</taxon>
        <taxon>Pentapetalae</taxon>
        <taxon>asterids</taxon>
        <taxon>campanulids</taxon>
        <taxon>Escalloniales</taxon>
        <taxon>Escalloniaceae</taxon>
        <taxon>Escallonia</taxon>
    </lineage>
</organism>
<dbReference type="EMBL" id="JAVXUP010001990">
    <property type="protein sequence ID" value="KAK3006451.1"/>
    <property type="molecule type" value="Genomic_DNA"/>
</dbReference>
<feature type="compositionally biased region" description="Polar residues" evidence="1">
    <location>
        <begin position="497"/>
        <end position="527"/>
    </location>
</feature>
<dbReference type="Proteomes" id="UP001188597">
    <property type="component" value="Unassembled WGS sequence"/>
</dbReference>
<dbReference type="SUPFAM" id="SSF81383">
    <property type="entry name" value="F-box domain"/>
    <property type="match status" value="1"/>
</dbReference>
<feature type="region of interest" description="Disordered" evidence="1">
    <location>
        <begin position="489"/>
        <end position="542"/>
    </location>
</feature>
<dbReference type="SMART" id="SM00256">
    <property type="entry name" value="FBOX"/>
    <property type="match status" value="1"/>
</dbReference>
<proteinExistence type="predicted"/>
<dbReference type="InterPro" id="IPR050796">
    <property type="entry name" value="SCF_F-box_component"/>
</dbReference>
<dbReference type="InterPro" id="IPR036047">
    <property type="entry name" value="F-box-like_dom_sf"/>
</dbReference>
<dbReference type="Pfam" id="PF07734">
    <property type="entry name" value="FBA_1"/>
    <property type="match status" value="1"/>
</dbReference>
<feature type="domain" description="F-box" evidence="2">
    <location>
        <begin position="56"/>
        <end position="97"/>
    </location>
</feature>
<dbReference type="PANTHER" id="PTHR31672">
    <property type="entry name" value="BNACNNG10540D PROTEIN"/>
    <property type="match status" value="1"/>
</dbReference>
<dbReference type="PANTHER" id="PTHR31672:SF13">
    <property type="entry name" value="F-BOX PROTEIN CPR30-LIKE"/>
    <property type="match status" value="1"/>
</dbReference>
<comment type="caution">
    <text evidence="3">The sequence shown here is derived from an EMBL/GenBank/DDBJ whole genome shotgun (WGS) entry which is preliminary data.</text>
</comment>
<reference evidence="3" key="1">
    <citation type="submission" date="2022-12" db="EMBL/GenBank/DDBJ databases">
        <title>Draft genome assemblies for two species of Escallonia (Escalloniales).</title>
        <authorList>
            <person name="Chanderbali A."/>
            <person name="Dervinis C."/>
            <person name="Anghel I."/>
            <person name="Soltis D."/>
            <person name="Soltis P."/>
            <person name="Zapata F."/>
        </authorList>
    </citation>
    <scope>NUCLEOTIDE SEQUENCE</scope>
    <source>
        <strain evidence="3">UCBG64.0493</strain>
        <tissue evidence="3">Leaf</tissue>
    </source>
</reference>
<protein>
    <recommendedName>
        <fullName evidence="2">F-box domain-containing protein</fullName>
    </recommendedName>
</protein>
<name>A0AA89AN16_9ASTE</name>
<evidence type="ECO:0000259" key="2">
    <source>
        <dbReference type="SMART" id="SM00256"/>
    </source>
</evidence>
<dbReference type="InterPro" id="IPR006527">
    <property type="entry name" value="F-box-assoc_dom_typ1"/>
</dbReference>